<dbReference type="FunFam" id="1.10.238.10:FF:000001">
    <property type="entry name" value="Calmodulin 1"/>
    <property type="match status" value="1"/>
</dbReference>
<keyword evidence="3" id="KW-0106">Calcium</keyword>
<dbReference type="PROSITE" id="PS50222">
    <property type="entry name" value="EF_HAND_2"/>
    <property type="match status" value="2"/>
</dbReference>
<dbReference type="CDD" id="cd00051">
    <property type="entry name" value="EFh"/>
    <property type="match status" value="1"/>
</dbReference>
<evidence type="ECO:0000256" key="2">
    <source>
        <dbReference type="ARBA" id="ARBA00022737"/>
    </source>
</evidence>
<gene>
    <name evidence="6" type="ORF">GH714_003864</name>
</gene>
<dbReference type="GO" id="GO:0005509">
    <property type="term" value="F:calcium ion binding"/>
    <property type="evidence" value="ECO:0007669"/>
    <property type="project" value="InterPro"/>
</dbReference>
<comment type="caution">
    <text evidence="6">The sequence shown here is derived from an EMBL/GenBank/DDBJ whole genome shotgun (WGS) entry which is preliminary data.</text>
</comment>
<reference evidence="6 7" key="1">
    <citation type="journal article" date="2020" name="Mol. Plant">
        <title>The Chromosome-Based Rubber Tree Genome Provides New Insights into Spurge Genome Evolution and Rubber Biosynthesis.</title>
        <authorList>
            <person name="Liu J."/>
            <person name="Shi C."/>
            <person name="Shi C.C."/>
            <person name="Li W."/>
            <person name="Zhang Q.J."/>
            <person name="Zhang Y."/>
            <person name="Li K."/>
            <person name="Lu H.F."/>
            <person name="Shi C."/>
            <person name="Zhu S.T."/>
            <person name="Xiao Z.Y."/>
            <person name="Nan H."/>
            <person name="Yue Y."/>
            <person name="Zhu X.G."/>
            <person name="Wu Y."/>
            <person name="Hong X.N."/>
            <person name="Fan G.Y."/>
            <person name="Tong Y."/>
            <person name="Zhang D."/>
            <person name="Mao C.L."/>
            <person name="Liu Y.L."/>
            <person name="Hao S.J."/>
            <person name="Liu W.Q."/>
            <person name="Lv M.Q."/>
            <person name="Zhang H.B."/>
            <person name="Liu Y."/>
            <person name="Hu-Tang G.R."/>
            <person name="Wang J.P."/>
            <person name="Wang J.H."/>
            <person name="Sun Y.H."/>
            <person name="Ni S.B."/>
            <person name="Chen W.B."/>
            <person name="Zhang X.C."/>
            <person name="Jiao Y.N."/>
            <person name="Eichler E.E."/>
            <person name="Li G.H."/>
            <person name="Liu X."/>
            <person name="Gao L.Z."/>
        </authorList>
    </citation>
    <scope>NUCLEOTIDE SEQUENCE [LARGE SCALE GENOMIC DNA]</scope>
    <source>
        <strain evidence="7">cv. GT1</strain>
        <tissue evidence="6">Leaf</tissue>
    </source>
</reference>
<keyword evidence="2" id="KW-0677">Repeat</keyword>
<evidence type="ECO:0000256" key="1">
    <source>
        <dbReference type="ARBA" id="ARBA00022723"/>
    </source>
</evidence>
<feature type="domain" description="EF-hand" evidence="5">
    <location>
        <begin position="3"/>
        <end position="38"/>
    </location>
</feature>
<protein>
    <recommendedName>
        <fullName evidence="5">EF-hand domain-containing protein</fullName>
    </recommendedName>
</protein>
<keyword evidence="7" id="KW-1185">Reference proteome</keyword>
<dbReference type="InterPro" id="IPR039647">
    <property type="entry name" value="EF_hand_pair_protein_CML-like"/>
</dbReference>
<proteinExistence type="predicted"/>
<dbReference type="Gene3D" id="1.10.238.10">
    <property type="entry name" value="EF-hand"/>
    <property type="match status" value="2"/>
</dbReference>
<dbReference type="SMART" id="SM00054">
    <property type="entry name" value="EFh"/>
    <property type="match status" value="2"/>
</dbReference>
<sequence length="419" mass="46583">MTQEESDLSEAFKVFDEDGDGYISAHELQVVLNKLGMPEAKEIDRVQQMICSVDRNHDGRVDFFEFKDMMRSVIASICFSLTIHAIPISKPTPTLIFMIMESKTFESRDPKLEDSFSFSSCYDFNSSSSLTILSDNDQTDDDDEDSFIEISLDPAHLGDGDLGGGCGVEDCDDDEMEHLRSFSSGVFLSTETKTSELFESVTSCTSSLSSSSSSVYTFSSSSTEEESQRNSHVESKLCNSRMQKTIRSKVLFPAVNRFVNTFTSSFRESSEIDLGDGRLPDANQLDLAASRTLLASFLKASQAKSTNDKGKIREKTMIWSSNQSLTKPIMDKGSKETKQGKRSRVLELNLDSIRRVLEAMNIRNIGRRERRTKSCPGSTKSSPIHQRFPAQNYTSSSAATNNNIQAAIAHCKRSFGPDV</sequence>
<keyword evidence="1" id="KW-0479">Metal-binding</keyword>
<dbReference type="AlphaFoldDB" id="A0A6A6KJC7"/>
<dbReference type="InterPro" id="IPR011992">
    <property type="entry name" value="EF-hand-dom_pair"/>
</dbReference>
<name>A0A6A6KJC7_HEVBR</name>
<evidence type="ECO:0000256" key="3">
    <source>
        <dbReference type="ARBA" id="ARBA00022837"/>
    </source>
</evidence>
<dbReference type="EMBL" id="JAAGAX010000016">
    <property type="protein sequence ID" value="KAF2288008.1"/>
    <property type="molecule type" value="Genomic_DNA"/>
</dbReference>
<feature type="domain" description="EF-hand" evidence="5">
    <location>
        <begin position="41"/>
        <end position="76"/>
    </location>
</feature>
<dbReference type="Pfam" id="PF13499">
    <property type="entry name" value="EF-hand_7"/>
    <property type="match status" value="1"/>
</dbReference>
<dbReference type="SUPFAM" id="SSF47473">
    <property type="entry name" value="EF-hand"/>
    <property type="match status" value="1"/>
</dbReference>
<evidence type="ECO:0000313" key="6">
    <source>
        <dbReference type="EMBL" id="KAF2288008.1"/>
    </source>
</evidence>
<dbReference type="Proteomes" id="UP000467840">
    <property type="component" value="Chromosome 8"/>
</dbReference>
<accession>A0A6A6KJC7</accession>
<dbReference type="PROSITE" id="PS00018">
    <property type="entry name" value="EF_HAND_1"/>
    <property type="match status" value="2"/>
</dbReference>
<evidence type="ECO:0000256" key="4">
    <source>
        <dbReference type="SAM" id="MobiDB-lite"/>
    </source>
</evidence>
<organism evidence="6 7">
    <name type="scientific">Hevea brasiliensis</name>
    <name type="common">Para rubber tree</name>
    <name type="synonym">Siphonia brasiliensis</name>
    <dbReference type="NCBI Taxonomy" id="3981"/>
    <lineage>
        <taxon>Eukaryota</taxon>
        <taxon>Viridiplantae</taxon>
        <taxon>Streptophyta</taxon>
        <taxon>Embryophyta</taxon>
        <taxon>Tracheophyta</taxon>
        <taxon>Spermatophyta</taxon>
        <taxon>Magnoliopsida</taxon>
        <taxon>eudicotyledons</taxon>
        <taxon>Gunneridae</taxon>
        <taxon>Pentapetalae</taxon>
        <taxon>rosids</taxon>
        <taxon>fabids</taxon>
        <taxon>Malpighiales</taxon>
        <taxon>Euphorbiaceae</taxon>
        <taxon>Crotonoideae</taxon>
        <taxon>Micrandreae</taxon>
        <taxon>Hevea</taxon>
    </lineage>
</organism>
<dbReference type="PANTHER" id="PTHR10891">
    <property type="entry name" value="EF-HAND CALCIUM-BINDING DOMAIN CONTAINING PROTEIN"/>
    <property type="match status" value="1"/>
</dbReference>
<dbReference type="InterPro" id="IPR018247">
    <property type="entry name" value="EF_Hand_1_Ca_BS"/>
</dbReference>
<feature type="region of interest" description="Disordered" evidence="4">
    <location>
        <begin position="368"/>
        <end position="389"/>
    </location>
</feature>
<evidence type="ECO:0000259" key="5">
    <source>
        <dbReference type="PROSITE" id="PS50222"/>
    </source>
</evidence>
<feature type="compositionally biased region" description="Polar residues" evidence="4">
    <location>
        <begin position="375"/>
        <end position="384"/>
    </location>
</feature>
<evidence type="ECO:0000313" key="7">
    <source>
        <dbReference type="Proteomes" id="UP000467840"/>
    </source>
</evidence>
<dbReference type="InterPro" id="IPR002048">
    <property type="entry name" value="EF_hand_dom"/>
</dbReference>